<name>H3ZP59_THELN</name>
<dbReference type="KEGG" id="tlt:OCC_12861"/>
<protein>
    <submittedName>
        <fullName evidence="1">Uncharacterized protein</fullName>
    </submittedName>
</protein>
<evidence type="ECO:0000313" key="2">
    <source>
        <dbReference type="Proteomes" id="UP000015502"/>
    </source>
</evidence>
<organism evidence="1 2">
    <name type="scientific">Thermococcus litoralis (strain ATCC 51850 / DSM 5473 / JCM 8560 / NS-C)</name>
    <dbReference type="NCBI Taxonomy" id="523849"/>
    <lineage>
        <taxon>Archaea</taxon>
        <taxon>Methanobacteriati</taxon>
        <taxon>Methanobacteriota</taxon>
        <taxon>Thermococci</taxon>
        <taxon>Thermococcales</taxon>
        <taxon>Thermococcaceae</taxon>
        <taxon>Thermococcus</taxon>
    </lineage>
</organism>
<dbReference type="Proteomes" id="UP000015502">
    <property type="component" value="Chromosome"/>
</dbReference>
<dbReference type="RefSeq" id="WP_004068699.1">
    <property type="nucleotide sequence ID" value="NC_022084.1"/>
</dbReference>
<dbReference type="GeneID" id="16548456"/>
<accession>H3ZP59</accession>
<dbReference type="EMBL" id="CP006670">
    <property type="protein sequence ID" value="EHR78296.1"/>
    <property type="molecule type" value="Genomic_DNA"/>
</dbReference>
<dbReference type="PaxDb" id="523849-OCC_12861"/>
<evidence type="ECO:0000313" key="1">
    <source>
        <dbReference type="EMBL" id="EHR78296.1"/>
    </source>
</evidence>
<dbReference type="STRING" id="523849.OCC_12861"/>
<reference evidence="1 2" key="1">
    <citation type="journal article" date="2012" name="J. Bacteriol.">
        <title>Genome sequence of the model hyperthermophilic archaeon Thermococcus litoralis NS-C.</title>
        <authorList>
            <person name="Gardner A.F."/>
            <person name="Kumar S."/>
            <person name="Perler F.B."/>
        </authorList>
    </citation>
    <scope>NUCLEOTIDE SEQUENCE [LARGE SCALE GENOMIC DNA]</scope>
    <source>
        <strain evidence="2">ATCC 51850 / DSM 5473 / JCM 8560 / NS-C</strain>
    </source>
</reference>
<gene>
    <name evidence="1" type="ORF">OCC_12861</name>
</gene>
<keyword evidence="2" id="KW-1185">Reference proteome</keyword>
<dbReference type="AlphaFoldDB" id="H3ZP59"/>
<dbReference type="HOGENOM" id="CLU_2930394_0_0_2"/>
<proteinExistence type="predicted"/>
<sequence length="60" mass="6264">MKIEILKVENGKIIEPENLGMEICMTGCGGGGGGALYSDLCYNVCAAWGYLGCASDANMK</sequence>